<name>A0A7Y0L8I7_9FIRM</name>
<dbReference type="EMBL" id="JABBVZ010000365">
    <property type="protein sequence ID" value="NMP25257.1"/>
    <property type="molecule type" value="Genomic_DNA"/>
</dbReference>
<comment type="caution">
    <text evidence="1">The sequence shown here is derived from an EMBL/GenBank/DDBJ whole genome shotgun (WGS) entry which is preliminary data.</text>
</comment>
<feature type="non-terminal residue" evidence="1">
    <location>
        <position position="107"/>
    </location>
</feature>
<gene>
    <name evidence="1" type="ORF">HIJ39_23495</name>
</gene>
<evidence type="ECO:0000313" key="2">
    <source>
        <dbReference type="Proteomes" id="UP000533476"/>
    </source>
</evidence>
<protein>
    <submittedName>
        <fullName evidence="1">Uncharacterized protein</fullName>
    </submittedName>
</protein>
<dbReference type="RefSeq" id="WP_169103423.1">
    <property type="nucleotide sequence ID" value="NZ_JABBVZ010000365.1"/>
</dbReference>
<keyword evidence="2" id="KW-1185">Reference proteome</keyword>
<feature type="non-terminal residue" evidence="1">
    <location>
        <position position="1"/>
    </location>
</feature>
<dbReference type="Proteomes" id="UP000533476">
    <property type="component" value="Unassembled WGS sequence"/>
</dbReference>
<sequence length="107" mass="11211">PELQRPDLLVSPPGSAVAFVVVERAKIAGIQDGDAGGQTKRDDLIGGVMQRVACHALDFLASAMPCVIQALTPSRPGFRAGPFLPELGLGFRTALLDGPEAPTGYRE</sequence>
<organism evidence="1 2">
    <name type="scientific">Sulfobacillus harzensis</name>
    <dbReference type="NCBI Taxonomy" id="2729629"/>
    <lineage>
        <taxon>Bacteria</taxon>
        <taxon>Bacillati</taxon>
        <taxon>Bacillota</taxon>
        <taxon>Clostridia</taxon>
        <taxon>Eubacteriales</taxon>
        <taxon>Clostridiales Family XVII. Incertae Sedis</taxon>
        <taxon>Sulfobacillus</taxon>
    </lineage>
</organism>
<evidence type="ECO:0000313" key="1">
    <source>
        <dbReference type="EMBL" id="NMP25257.1"/>
    </source>
</evidence>
<accession>A0A7Y0L8I7</accession>
<reference evidence="1 2" key="1">
    <citation type="submission" date="2020-04" db="EMBL/GenBank/DDBJ databases">
        <authorList>
            <person name="Zhang R."/>
            <person name="Schippers A."/>
        </authorList>
    </citation>
    <scope>NUCLEOTIDE SEQUENCE [LARGE SCALE GENOMIC DNA]</scope>
    <source>
        <strain evidence="1 2">DSM 109850</strain>
    </source>
</reference>
<dbReference type="AlphaFoldDB" id="A0A7Y0L8I7"/>
<proteinExistence type="predicted"/>